<gene>
    <name evidence="3" type="ORF">QBC37DRAFT_98773</name>
</gene>
<feature type="compositionally biased region" description="Low complexity" evidence="1">
    <location>
        <begin position="154"/>
        <end position="185"/>
    </location>
</feature>
<feature type="region of interest" description="Disordered" evidence="1">
    <location>
        <begin position="304"/>
        <end position="323"/>
    </location>
</feature>
<evidence type="ECO:0000313" key="4">
    <source>
        <dbReference type="Proteomes" id="UP001301769"/>
    </source>
</evidence>
<comment type="caution">
    <text evidence="3">The sequence shown here is derived from an EMBL/GenBank/DDBJ whole genome shotgun (WGS) entry which is preliminary data.</text>
</comment>
<evidence type="ECO:0000256" key="1">
    <source>
        <dbReference type="SAM" id="MobiDB-lite"/>
    </source>
</evidence>
<keyword evidence="2" id="KW-1133">Transmembrane helix</keyword>
<keyword evidence="2" id="KW-0472">Membrane</keyword>
<dbReference type="Proteomes" id="UP001301769">
    <property type="component" value="Unassembled WGS sequence"/>
</dbReference>
<feature type="region of interest" description="Disordered" evidence="1">
    <location>
        <begin position="1"/>
        <end position="241"/>
    </location>
</feature>
<organism evidence="3 4">
    <name type="scientific">Rhypophila decipiens</name>
    <dbReference type="NCBI Taxonomy" id="261697"/>
    <lineage>
        <taxon>Eukaryota</taxon>
        <taxon>Fungi</taxon>
        <taxon>Dikarya</taxon>
        <taxon>Ascomycota</taxon>
        <taxon>Pezizomycotina</taxon>
        <taxon>Sordariomycetes</taxon>
        <taxon>Sordariomycetidae</taxon>
        <taxon>Sordariales</taxon>
        <taxon>Naviculisporaceae</taxon>
        <taxon>Rhypophila</taxon>
    </lineage>
</organism>
<feature type="transmembrane region" description="Helical" evidence="2">
    <location>
        <begin position="273"/>
        <end position="296"/>
    </location>
</feature>
<feature type="compositionally biased region" description="Basic residues" evidence="1">
    <location>
        <begin position="8"/>
        <end position="19"/>
    </location>
</feature>
<feature type="compositionally biased region" description="Low complexity" evidence="1">
    <location>
        <begin position="204"/>
        <end position="234"/>
    </location>
</feature>
<feature type="compositionally biased region" description="Basic and acidic residues" evidence="1">
    <location>
        <begin position="20"/>
        <end position="41"/>
    </location>
</feature>
<name>A0AAN7B2A9_9PEZI</name>
<keyword evidence="4" id="KW-1185">Reference proteome</keyword>
<feature type="compositionally biased region" description="Polar residues" evidence="1">
    <location>
        <begin position="61"/>
        <end position="70"/>
    </location>
</feature>
<accession>A0AAN7B2A9</accession>
<protein>
    <submittedName>
        <fullName evidence="3">Uncharacterized protein</fullName>
    </submittedName>
</protein>
<feature type="compositionally biased region" description="Acidic residues" evidence="1">
    <location>
        <begin position="104"/>
        <end position="145"/>
    </location>
</feature>
<sequence>MRSTGPTLRRRQWRQKLRARHEDEDHANDADGEDHADHSDSGSDDDDEDEAKPRFFRPAVQPNTVVSTGPNLGAGAGVTVGPNPGSGVRAPTGLPESTLGAGEGDIEAEDEEDEEEEEESESDSDDEPSDGDESSSDDDSDEEEATVPPPGPPSTTTGPAAIAPPGATGTIASGGTASPTAGSPPVLAPIGGIMSQVQPPTTSTSRQETTLATQTTASPSTTSTTSISETTSVSQPSVGEVDRIVTSTPEPTSLADAAPVLSDGSGGGMETGAAAGIIVGTLAFVGILLIGGWFLYKKMRRDPVSDSDSDSSAPPPKFSPPKFFNFRSSVDRSTYSWKFWDTNSSAGTRTTVAPAPAPALAPPQLPFANKKTNSEMVDQLMQAAYAAESGGNYNDLESRAGYWDEKSQAGAPVPHPTQVNEKTYKALFGNGPNSPMPPTAPTMPFVGKPSNQGRPLTNGGNPMMRWLDATATPRQSKFGPPPSAAGLRPDQDR</sequence>
<dbReference type="AlphaFoldDB" id="A0AAN7B2A9"/>
<feature type="region of interest" description="Disordered" evidence="1">
    <location>
        <begin position="429"/>
        <end position="493"/>
    </location>
</feature>
<reference evidence="3" key="2">
    <citation type="submission" date="2023-05" db="EMBL/GenBank/DDBJ databases">
        <authorList>
            <consortium name="Lawrence Berkeley National Laboratory"/>
            <person name="Steindorff A."/>
            <person name="Hensen N."/>
            <person name="Bonometti L."/>
            <person name="Westerberg I."/>
            <person name="Brannstrom I.O."/>
            <person name="Guillou S."/>
            <person name="Cros-Aarteil S."/>
            <person name="Calhoun S."/>
            <person name="Haridas S."/>
            <person name="Kuo A."/>
            <person name="Mondo S."/>
            <person name="Pangilinan J."/>
            <person name="Riley R."/>
            <person name="Labutti K."/>
            <person name="Andreopoulos B."/>
            <person name="Lipzen A."/>
            <person name="Chen C."/>
            <person name="Yanf M."/>
            <person name="Daum C."/>
            <person name="Ng V."/>
            <person name="Clum A."/>
            <person name="Ohm R."/>
            <person name="Martin F."/>
            <person name="Silar P."/>
            <person name="Natvig D."/>
            <person name="Lalanne C."/>
            <person name="Gautier V."/>
            <person name="Ament-Velasquez S.L."/>
            <person name="Kruys A."/>
            <person name="Hutchinson M.I."/>
            <person name="Powell A.J."/>
            <person name="Barry K."/>
            <person name="Miller A.N."/>
            <person name="Grigoriev I.V."/>
            <person name="Debuchy R."/>
            <person name="Gladieux P."/>
            <person name="Thoren M.H."/>
            <person name="Johannesson H."/>
        </authorList>
    </citation>
    <scope>NUCLEOTIDE SEQUENCE</scope>
    <source>
        <strain evidence="3">PSN293</strain>
    </source>
</reference>
<evidence type="ECO:0000313" key="3">
    <source>
        <dbReference type="EMBL" id="KAK4207307.1"/>
    </source>
</evidence>
<keyword evidence="2" id="KW-0812">Transmembrane</keyword>
<dbReference type="EMBL" id="MU858304">
    <property type="protein sequence ID" value="KAK4207307.1"/>
    <property type="molecule type" value="Genomic_DNA"/>
</dbReference>
<evidence type="ECO:0000256" key="2">
    <source>
        <dbReference type="SAM" id="Phobius"/>
    </source>
</evidence>
<feature type="compositionally biased region" description="Polar residues" evidence="1">
    <location>
        <begin position="449"/>
        <end position="460"/>
    </location>
</feature>
<proteinExistence type="predicted"/>
<reference evidence="3" key="1">
    <citation type="journal article" date="2023" name="Mol. Phylogenet. Evol.">
        <title>Genome-scale phylogeny and comparative genomics of the fungal order Sordariales.</title>
        <authorList>
            <person name="Hensen N."/>
            <person name="Bonometti L."/>
            <person name="Westerberg I."/>
            <person name="Brannstrom I.O."/>
            <person name="Guillou S."/>
            <person name="Cros-Aarteil S."/>
            <person name="Calhoun S."/>
            <person name="Haridas S."/>
            <person name="Kuo A."/>
            <person name="Mondo S."/>
            <person name="Pangilinan J."/>
            <person name="Riley R."/>
            <person name="LaButti K."/>
            <person name="Andreopoulos B."/>
            <person name="Lipzen A."/>
            <person name="Chen C."/>
            <person name="Yan M."/>
            <person name="Daum C."/>
            <person name="Ng V."/>
            <person name="Clum A."/>
            <person name="Steindorff A."/>
            <person name="Ohm R.A."/>
            <person name="Martin F."/>
            <person name="Silar P."/>
            <person name="Natvig D.O."/>
            <person name="Lalanne C."/>
            <person name="Gautier V."/>
            <person name="Ament-Velasquez S.L."/>
            <person name="Kruys A."/>
            <person name="Hutchinson M.I."/>
            <person name="Powell A.J."/>
            <person name="Barry K."/>
            <person name="Miller A.N."/>
            <person name="Grigoriev I.V."/>
            <person name="Debuchy R."/>
            <person name="Gladieux P."/>
            <person name="Hiltunen Thoren M."/>
            <person name="Johannesson H."/>
        </authorList>
    </citation>
    <scope>NUCLEOTIDE SEQUENCE</scope>
    <source>
        <strain evidence="3">PSN293</strain>
    </source>
</reference>